<protein>
    <submittedName>
        <fullName evidence="2">DNA primase</fullName>
    </submittedName>
</protein>
<name>A0AA90H044_9ACTN</name>
<dbReference type="SMART" id="SM00943">
    <property type="entry name" value="Prim-Pol"/>
    <property type="match status" value="1"/>
</dbReference>
<evidence type="ECO:0000313" key="2">
    <source>
        <dbReference type="EMBL" id="MDI5971508.1"/>
    </source>
</evidence>
<feature type="domain" description="DNA primase/polymerase bifunctional N-terminal" evidence="1">
    <location>
        <begin position="8"/>
        <end position="178"/>
    </location>
</feature>
<dbReference type="InterPro" id="IPR015330">
    <property type="entry name" value="DNA_primase/pol_bifunc_N"/>
</dbReference>
<dbReference type="RefSeq" id="WP_282698851.1">
    <property type="nucleotide sequence ID" value="NZ_JABXJJ020000023.1"/>
</dbReference>
<accession>A0AA90H044</accession>
<sequence>MPHTLTAAIHLAQTGIPVLPLRAGKVPFGNCPDCRHNACGGRPNMKTPGPCTCPRPCHAWAAATTDHTVITSRAWADAWYRAGAVAYHPGGAGLTVVDLDSTEAISWAGRNLPGTWAITTMRGRHLIYRGAMASANHVRPGVDIKSRMAYARHLGPIPGFTPDLPYPARAVTDLPDAVRALTGREDTTAARAGVVSSLPAPAPWDRTVATGCRHTEGYVRTGVNRGLDMIRACPDSGAGSKAFGVASFLAAQHTACPSPCGLDRIAAELVAEAVRVGVPHAYAERAVARGLNDAGRRTA</sequence>
<evidence type="ECO:0000259" key="1">
    <source>
        <dbReference type="SMART" id="SM00943"/>
    </source>
</evidence>
<dbReference type="SUPFAM" id="SSF56747">
    <property type="entry name" value="Prim-pol domain"/>
    <property type="match status" value="1"/>
</dbReference>
<dbReference type="EMBL" id="JABXJJ020000023">
    <property type="protein sequence ID" value="MDI5971508.1"/>
    <property type="molecule type" value="Genomic_DNA"/>
</dbReference>
<dbReference type="AlphaFoldDB" id="A0AA90H044"/>
<comment type="caution">
    <text evidence="2">The sequence shown here is derived from an EMBL/GenBank/DDBJ whole genome shotgun (WGS) entry which is preliminary data.</text>
</comment>
<proteinExistence type="predicted"/>
<dbReference type="Pfam" id="PF09250">
    <property type="entry name" value="Prim-Pol"/>
    <property type="match status" value="1"/>
</dbReference>
<organism evidence="2">
    <name type="scientific">Streptantibioticus silvisoli</name>
    <dbReference type="NCBI Taxonomy" id="2705255"/>
    <lineage>
        <taxon>Bacteria</taxon>
        <taxon>Bacillati</taxon>
        <taxon>Actinomycetota</taxon>
        <taxon>Actinomycetes</taxon>
        <taxon>Kitasatosporales</taxon>
        <taxon>Streptomycetaceae</taxon>
        <taxon>Streptantibioticus</taxon>
    </lineage>
</organism>
<reference evidence="2" key="1">
    <citation type="submission" date="2023-05" db="EMBL/GenBank/DDBJ databases">
        <title>Streptantibioticus silvisoli sp. nov., acidotolerant actinomycetes 1 from pine litter.</title>
        <authorList>
            <person name="Swiecimska M."/>
            <person name="Golinska P."/>
            <person name="Sangal V."/>
            <person name="Wachnowicz B."/>
            <person name="Goodfellow M."/>
        </authorList>
    </citation>
    <scope>NUCLEOTIDE SEQUENCE</scope>
    <source>
        <strain evidence="2">SL13</strain>
    </source>
</reference>
<gene>
    <name evidence="2" type="ORF">POF50_019605</name>
</gene>